<dbReference type="NCBIfam" id="TIGR00254">
    <property type="entry name" value="GGDEF"/>
    <property type="match status" value="1"/>
</dbReference>
<evidence type="ECO:0000256" key="1">
    <source>
        <dbReference type="ARBA" id="ARBA00012528"/>
    </source>
</evidence>
<dbReference type="SMART" id="SM00267">
    <property type="entry name" value="GGDEF"/>
    <property type="match status" value="1"/>
</dbReference>
<name>A0A345YER4_9SPHN</name>
<dbReference type="RefSeq" id="WP_115416597.1">
    <property type="nucleotide sequence ID" value="NZ_CP031357.1"/>
</dbReference>
<keyword evidence="3" id="KW-0812">Transmembrane</keyword>
<feature type="domain" description="GGDEF" evidence="4">
    <location>
        <begin position="268"/>
        <end position="399"/>
    </location>
</feature>
<dbReference type="GO" id="GO:0052621">
    <property type="term" value="F:diguanylate cyclase activity"/>
    <property type="evidence" value="ECO:0007669"/>
    <property type="project" value="UniProtKB-EC"/>
</dbReference>
<dbReference type="EC" id="2.7.7.65" evidence="1"/>
<dbReference type="KEGG" id="err:DVR09_08795"/>
<dbReference type="FunFam" id="3.30.70.270:FF:000001">
    <property type="entry name" value="Diguanylate cyclase domain protein"/>
    <property type="match status" value="1"/>
</dbReference>
<keyword evidence="6" id="KW-1185">Reference proteome</keyword>
<dbReference type="SUPFAM" id="SSF55073">
    <property type="entry name" value="Nucleotide cyclase"/>
    <property type="match status" value="1"/>
</dbReference>
<dbReference type="InterPro" id="IPR007891">
    <property type="entry name" value="CHASE3"/>
</dbReference>
<dbReference type="Pfam" id="PF05227">
    <property type="entry name" value="CHASE3"/>
    <property type="match status" value="1"/>
</dbReference>
<feature type="transmembrane region" description="Helical" evidence="3">
    <location>
        <begin position="197"/>
        <end position="219"/>
    </location>
</feature>
<dbReference type="InterPro" id="IPR043128">
    <property type="entry name" value="Rev_trsase/Diguanyl_cyclase"/>
</dbReference>
<accession>A0A345YER4</accession>
<keyword evidence="3" id="KW-0472">Membrane</keyword>
<dbReference type="Proteomes" id="UP000254508">
    <property type="component" value="Chromosome"/>
</dbReference>
<evidence type="ECO:0000256" key="3">
    <source>
        <dbReference type="SAM" id="Phobius"/>
    </source>
</evidence>
<dbReference type="PANTHER" id="PTHR45138:SF9">
    <property type="entry name" value="DIGUANYLATE CYCLASE DGCM-RELATED"/>
    <property type="match status" value="1"/>
</dbReference>
<dbReference type="PROSITE" id="PS50887">
    <property type="entry name" value="GGDEF"/>
    <property type="match status" value="1"/>
</dbReference>
<dbReference type="CDD" id="cd01949">
    <property type="entry name" value="GGDEF"/>
    <property type="match status" value="1"/>
</dbReference>
<reference evidence="6" key="1">
    <citation type="submission" date="2018-07" db="EMBL/GenBank/DDBJ databases">
        <title>Genome sequence of Erythrobacter strain YH-07, an antagonistic bacterium isolated from Yellow Sea.</title>
        <authorList>
            <person name="Tang T."/>
            <person name="Liu Q."/>
            <person name="Sun X."/>
        </authorList>
    </citation>
    <scope>NUCLEOTIDE SEQUENCE [LARGE SCALE GENOMIC DNA]</scope>
    <source>
        <strain evidence="6">YH-07</strain>
    </source>
</reference>
<dbReference type="InterPro" id="IPR029787">
    <property type="entry name" value="Nucleotide_cyclase"/>
</dbReference>
<dbReference type="Pfam" id="PF00990">
    <property type="entry name" value="GGDEF"/>
    <property type="match status" value="1"/>
</dbReference>
<keyword evidence="3" id="KW-1133">Transmembrane helix</keyword>
<dbReference type="GO" id="GO:0043709">
    <property type="term" value="P:cell adhesion involved in single-species biofilm formation"/>
    <property type="evidence" value="ECO:0007669"/>
    <property type="project" value="TreeGrafter"/>
</dbReference>
<evidence type="ECO:0000256" key="2">
    <source>
        <dbReference type="ARBA" id="ARBA00034247"/>
    </source>
</evidence>
<evidence type="ECO:0000313" key="6">
    <source>
        <dbReference type="Proteomes" id="UP000254508"/>
    </source>
</evidence>
<proteinExistence type="predicted"/>
<dbReference type="PANTHER" id="PTHR45138">
    <property type="entry name" value="REGULATORY COMPONENTS OF SENSORY TRANSDUCTION SYSTEM"/>
    <property type="match status" value="1"/>
</dbReference>
<dbReference type="InterPro" id="IPR050469">
    <property type="entry name" value="Diguanylate_Cyclase"/>
</dbReference>
<comment type="catalytic activity">
    <reaction evidence="2">
        <text>2 GTP = 3',3'-c-di-GMP + 2 diphosphate</text>
        <dbReference type="Rhea" id="RHEA:24898"/>
        <dbReference type="ChEBI" id="CHEBI:33019"/>
        <dbReference type="ChEBI" id="CHEBI:37565"/>
        <dbReference type="ChEBI" id="CHEBI:58805"/>
        <dbReference type="EC" id="2.7.7.65"/>
    </reaction>
</comment>
<dbReference type="InterPro" id="IPR000160">
    <property type="entry name" value="GGDEF_dom"/>
</dbReference>
<organism evidence="5 6">
    <name type="scientific">Erythrobacter aureus</name>
    <dbReference type="NCBI Taxonomy" id="2182384"/>
    <lineage>
        <taxon>Bacteria</taxon>
        <taxon>Pseudomonadati</taxon>
        <taxon>Pseudomonadota</taxon>
        <taxon>Alphaproteobacteria</taxon>
        <taxon>Sphingomonadales</taxon>
        <taxon>Erythrobacteraceae</taxon>
        <taxon>Erythrobacter/Porphyrobacter group</taxon>
        <taxon>Erythrobacter</taxon>
    </lineage>
</organism>
<sequence length="399" mass="43484">MWIVKQIVSRTPKSGWRGFFLIGCVVLLALLLAGTSWSAWRSSIERAAADERQYNTIEVLLATGRLRAAALQQIRGGRGYLLTGTPLFLEPHALGRQEAETAQVQLAELVGSDSEQQARVEALAIHLAHLDAVSGSMIDSMGKGESGNALATMRSGSDRDAIEAILRTLDAIEGAERAALDTQTAIARQSAIANERYQYLLAIAGLGLLVLSILATIYVRRALDAEYAARKQLKHFASTDPLTSLPNRRAFMEAASQHIRQSLGDPERKLSLAVFDIDHFKRINDRFGHPVGDEVIKEVGQRAIAALRKHDFVGRIGGEEYGVLLPRTDLQTARTVCERLREAIAGSPIVRNDAIISFTASIGITELCRDDDVDHLLARADSALYDAKTGGRNQVRVAA</sequence>
<dbReference type="GO" id="GO:1902201">
    <property type="term" value="P:negative regulation of bacterial-type flagellum-dependent cell motility"/>
    <property type="evidence" value="ECO:0007669"/>
    <property type="project" value="TreeGrafter"/>
</dbReference>
<dbReference type="EMBL" id="CP031357">
    <property type="protein sequence ID" value="AXK42416.1"/>
    <property type="molecule type" value="Genomic_DNA"/>
</dbReference>
<dbReference type="GO" id="GO:0005886">
    <property type="term" value="C:plasma membrane"/>
    <property type="evidence" value="ECO:0007669"/>
    <property type="project" value="TreeGrafter"/>
</dbReference>
<dbReference type="AlphaFoldDB" id="A0A345YER4"/>
<dbReference type="Gene3D" id="3.30.70.270">
    <property type="match status" value="1"/>
</dbReference>
<dbReference type="OrthoDB" id="9812260at2"/>
<gene>
    <name evidence="5" type="ORF">DVR09_08795</name>
</gene>
<evidence type="ECO:0000313" key="5">
    <source>
        <dbReference type="EMBL" id="AXK42416.1"/>
    </source>
</evidence>
<evidence type="ECO:0000259" key="4">
    <source>
        <dbReference type="PROSITE" id="PS50887"/>
    </source>
</evidence>
<protein>
    <recommendedName>
        <fullName evidence="1">diguanylate cyclase</fullName>
        <ecNumber evidence="1">2.7.7.65</ecNumber>
    </recommendedName>
</protein>